<reference evidence="2 3" key="1">
    <citation type="submission" date="2016-07" db="EMBL/GenBank/DDBJ databases">
        <title>Pervasive Adenine N6-methylation of Active Genes in Fungi.</title>
        <authorList>
            <consortium name="DOE Joint Genome Institute"/>
            <person name="Mondo S.J."/>
            <person name="Dannebaum R.O."/>
            <person name="Kuo R.C."/>
            <person name="Labutti K."/>
            <person name="Haridas S."/>
            <person name="Kuo A."/>
            <person name="Salamov A."/>
            <person name="Ahrendt S.R."/>
            <person name="Lipzen A."/>
            <person name="Sullivan W."/>
            <person name="Andreopoulos W.B."/>
            <person name="Clum A."/>
            <person name="Lindquist E."/>
            <person name="Daum C."/>
            <person name="Ramamoorthy G.K."/>
            <person name="Gryganskyi A."/>
            <person name="Culley D."/>
            <person name="Magnuson J.K."/>
            <person name="James T.Y."/>
            <person name="O'Malley M.A."/>
            <person name="Stajich J.E."/>
            <person name="Spatafora J.W."/>
            <person name="Visel A."/>
            <person name="Grigoriev I.V."/>
        </authorList>
    </citation>
    <scope>NUCLEOTIDE SEQUENCE [LARGE SCALE GENOMIC DNA]</scope>
    <source>
        <strain evidence="2 3">68-887.2</strain>
    </source>
</reference>
<protein>
    <submittedName>
        <fullName evidence="2">Uncharacterized protein</fullName>
    </submittedName>
</protein>
<dbReference type="AlphaFoldDB" id="A0A1Y2AV49"/>
<dbReference type="EMBL" id="MCFC01000047">
    <property type="protein sequence ID" value="ORY26473.1"/>
    <property type="molecule type" value="Genomic_DNA"/>
</dbReference>
<feature type="compositionally biased region" description="Polar residues" evidence="1">
    <location>
        <begin position="55"/>
        <end position="66"/>
    </location>
</feature>
<feature type="region of interest" description="Disordered" evidence="1">
    <location>
        <begin position="20"/>
        <end position="175"/>
    </location>
</feature>
<comment type="caution">
    <text evidence="2">The sequence shown here is derived from an EMBL/GenBank/DDBJ whole genome shotgun (WGS) entry which is preliminary data.</text>
</comment>
<feature type="compositionally biased region" description="Acidic residues" evidence="1">
    <location>
        <begin position="98"/>
        <end position="120"/>
    </location>
</feature>
<gene>
    <name evidence="2" type="ORF">BCR39DRAFT_506655</name>
</gene>
<feature type="compositionally biased region" description="Low complexity" evidence="1">
    <location>
        <begin position="147"/>
        <end position="164"/>
    </location>
</feature>
<name>A0A1Y2AV49_9TREE</name>
<dbReference type="InParanoid" id="A0A1Y2AV49"/>
<proteinExistence type="predicted"/>
<evidence type="ECO:0000313" key="3">
    <source>
        <dbReference type="Proteomes" id="UP000193986"/>
    </source>
</evidence>
<evidence type="ECO:0000256" key="1">
    <source>
        <dbReference type="SAM" id="MobiDB-lite"/>
    </source>
</evidence>
<sequence>MTSDPPHYYALCDALREVRPAEVQSGDVQGGENQGDDDIDMEDPDGEEPPGTPYSGDSNASTTPRATTLDPDAESDGGTATPRPGDPDTNMGSPGLNAEDEQVEEGEEGEEGEEDEEDEAGPAYDPWKEVFETGDDDQVRADGTTKASSSSSPAKASQSSSASDSTRRDTRTPVRGSLLYWKGAAGKRGCTAGSFTKPSSVLSQWSVCPGPTAKYEWVEVGDGLVHSLTGNLCSSHAEQLKGPDSTFWLGTERELRSSLASDDTAPPCSIPGCTTVSRTWTRVRGKEVDSIVLCDEHAEETAKSDGGMATQSSEQEDPGRFAAFWNSPVPQQYQNLSHGEQQEMMFG</sequence>
<feature type="compositionally biased region" description="Acidic residues" evidence="1">
    <location>
        <begin position="34"/>
        <end position="48"/>
    </location>
</feature>
<evidence type="ECO:0000313" key="2">
    <source>
        <dbReference type="EMBL" id="ORY26473.1"/>
    </source>
</evidence>
<keyword evidence="3" id="KW-1185">Reference proteome</keyword>
<organism evidence="2 3">
    <name type="scientific">Naematelia encephala</name>
    <dbReference type="NCBI Taxonomy" id="71784"/>
    <lineage>
        <taxon>Eukaryota</taxon>
        <taxon>Fungi</taxon>
        <taxon>Dikarya</taxon>
        <taxon>Basidiomycota</taxon>
        <taxon>Agaricomycotina</taxon>
        <taxon>Tremellomycetes</taxon>
        <taxon>Tremellales</taxon>
        <taxon>Naemateliaceae</taxon>
        <taxon>Naematelia</taxon>
    </lineage>
</organism>
<accession>A0A1Y2AV49</accession>
<dbReference type="Proteomes" id="UP000193986">
    <property type="component" value="Unassembled WGS sequence"/>
</dbReference>